<evidence type="ECO:0008006" key="7">
    <source>
        <dbReference type="Google" id="ProtNLM"/>
    </source>
</evidence>
<dbReference type="Proteomes" id="UP001375240">
    <property type="component" value="Unassembled WGS sequence"/>
</dbReference>
<evidence type="ECO:0000313" key="5">
    <source>
        <dbReference type="EMBL" id="KAK6341242.1"/>
    </source>
</evidence>
<evidence type="ECO:0000256" key="2">
    <source>
        <dbReference type="ARBA" id="ARBA00022729"/>
    </source>
</evidence>
<evidence type="ECO:0000313" key="6">
    <source>
        <dbReference type="Proteomes" id="UP001375240"/>
    </source>
</evidence>
<comment type="caution">
    <text evidence="5">The sequence shown here is derived from an EMBL/GenBank/DDBJ whole genome shotgun (WGS) entry which is preliminary data.</text>
</comment>
<evidence type="ECO:0000256" key="3">
    <source>
        <dbReference type="SAM" id="MobiDB-lite"/>
    </source>
</evidence>
<gene>
    <name evidence="5" type="ORF">TWF696_008328</name>
</gene>
<dbReference type="InterPro" id="IPR006969">
    <property type="entry name" value="Stig-like"/>
</dbReference>
<evidence type="ECO:0000256" key="1">
    <source>
        <dbReference type="ARBA" id="ARBA00006010"/>
    </source>
</evidence>
<organism evidence="5 6">
    <name type="scientific">Orbilia brochopaga</name>
    <dbReference type="NCBI Taxonomy" id="3140254"/>
    <lineage>
        <taxon>Eukaryota</taxon>
        <taxon>Fungi</taxon>
        <taxon>Dikarya</taxon>
        <taxon>Ascomycota</taxon>
        <taxon>Pezizomycotina</taxon>
        <taxon>Orbiliomycetes</taxon>
        <taxon>Orbiliales</taxon>
        <taxon>Orbiliaceae</taxon>
        <taxon>Orbilia</taxon>
    </lineage>
</organism>
<feature type="signal peptide" evidence="4">
    <location>
        <begin position="1"/>
        <end position="22"/>
    </location>
</feature>
<feature type="chain" id="PRO_5043720914" description="IGFBP N-terminal domain-containing protein" evidence="4">
    <location>
        <begin position="23"/>
        <end position="377"/>
    </location>
</feature>
<feature type="compositionally biased region" description="Acidic residues" evidence="3">
    <location>
        <begin position="362"/>
        <end position="377"/>
    </location>
</feature>
<proteinExistence type="inferred from homology"/>
<evidence type="ECO:0000256" key="4">
    <source>
        <dbReference type="SAM" id="SignalP"/>
    </source>
</evidence>
<dbReference type="Pfam" id="PF04885">
    <property type="entry name" value="Stig1"/>
    <property type="match status" value="1"/>
</dbReference>
<keyword evidence="2 4" id="KW-0732">Signal</keyword>
<accession>A0AAV9UIX9</accession>
<dbReference type="AlphaFoldDB" id="A0AAV9UIX9"/>
<keyword evidence="6" id="KW-1185">Reference proteome</keyword>
<protein>
    <recommendedName>
        <fullName evidence="7">IGFBP N-terminal domain-containing protein</fullName>
    </recommendedName>
</protein>
<reference evidence="5 6" key="1">
    <citation type="submission" date="2019-10" db="EMBL/GenBank/DDBJ databases">
        <authorList>
            <person name="Palmer J.M."/>
        </authorList>
    </citation>
    <scope>NUCLEOTIDE SEQUENCE [LARGE SCALE GENOMIC DNA]</scope>
    <source>
        <strain evidence="5 6">TWF696</strain>
    </source>
</reference>
<dbReference type="EMBL" id="JAVHNQ010000007">
    <property type="protein sequence ID" value="KAK6341242.1"/>
    <property type="molecule type" value="Genomic_DNA"/>
</dbReference>
<sequence length="377" mass="40018">MRQNLLLHSLLYLAAGIRFSDATSKCDSSDDCVGFVMGITEKNAANLSSRRSDCSSFMAATSVLSTTTTTVTITAEASAQAEEAETQTRTATKTVTEEGIVEQRPNRFRRGMTPAANIIKPSAIPKQASSFCSASSDYASACSCWGITKSTVTAKALTITITKTVTAKPYEADADDISTVIKTLTVTTTATPAPKKVKVVEKEYKKEKPHCLRDELLCSGACRDVYSDCEHCGACGVKCKKGAVCVNGVCSEPACKGVEPWGCNGKNRPGCNGQPGEDCFCLHSGEVGFCATYMTLPICPEAQVCKADKECPLGQICGSVACCGKKRICVEPHGLGAMKTCGNSVTPSRLFRKTKARRSADPDPEGSEQEPGEEEST</sequence>
<comment type="similarity">
    <text evidence="1">Belongs to the STIG1 family.</text>
</comment>
<name>A0AAV9UIX9_9PEZI</name>
<feature type="region of interest" description="Disordered" evidence="3">
    <location>
        <begin position="352"/>
        <end position="377"/>
    </location>
</feature>